<comment type="caution">
    <text evidence="2">The sequence shown here is derived from an EMBL/GenBank/DDBJ whole genome shotgun (WGS) entry which is preliminary data.</text>
</comment>
<dbReference type="EMBL" id="WVIE01000007">
    <property type="protein sequence ID" value="NDJ17154.1"/>
    <property type="molecule type" value="Genomic_DNA"/>
</dbReference>
<evidence type="ECO:0000313" key="3">
    <source>
        <dbReference type="Proteomes" id="UP000646053"/>
    </source>
</evidence>
<dbReference type="AlphaFoldDB" id="A0A8J7YZX5"/>
<reference evidence="2" key="1">
    <citation type="submission" date="2019-12" db="EMBL/GenBank/DDBJ databases">
        <title>High-Quality draft genome sequences of three cyanobacteria isolated from the limestone walls of the Old Cathedral of Coimbra.</title>
        <authorList>
            <person name="Tiago I."/>
            <person name="Soares F."/>
            <person name="Portugal A."/>
        </authorList>
    </citation>
    <scope>NUCLEOTIDE SEQUENCE</scope>
    <source>
        <strain evidence="2">A</strain>
    </source>
</reference>
<gene>
    <name evidence="2" type="ORF">GS601_07605</name>
</gene>
<feature type="domain" description="DUF4332" evidence="1">
    <location>
        <begin position="20"/>
        <end position="140"/>
    </location>
</feature>
<sequence length="141" mass="15845">MHPPGNSVPSANWSIDQLPGLSSTDLKRLHAHGIRTTFNLLSLGHTPEKRRILASTLETHIQHINKWIALADLARIPSVGCQHCGLLLHAGVVSPTQLVQTPIARLHRQMLKLQVAMMQRRDLCPTIDQINRWVGQARRLR</sequence>
<organism evidence="2 3">
    <name type="scientific">Myxacorys almedinensis A</name>
    <dbReference type="NCBI Taxonomy" id="2690445"/>
    <lineage>
        <taxon>Bacteria</taxon>
        <taxon>Bacillati</taxon>
        <taxon>Cyanobacteriota</taxon>
        <taxon>Cyanophyceae</taxon>
        <taxon>Leptolyngbyales</taxon>
        <taxon>Leptolyngbyaceae</taxon>
        <taxon>Myxacorys</taxon>
        <taxon>Myxacorys almedinensis</taxon>
    </lineage>
</organism>
<accession>A0A8J7YZX5</accession>
<evidence type="ECO:0000313" key="2">
    <source>
        <dbReference type="EMBL" id="NDJ17154.1"/>
    </source>
</evidence>
<name>A0A8J7YZX5_9CYAN</name>
<keyword evidence="3" id="KW-1185">Reference proteome</keyword>
<dbReference type="InterPro" id="IPR025567">
    <property type="entry name" value="DUF4332"/>
</dbReference>
<dbReference type="Pfam" id="PF14229">
    <property type="entry name" value="DUF4332"/>
    <property type="match status" value="1"/>
</dbReference>
<dbReference type="Proteomes" id="UP000646053">
    <property type="component" value="Unassembled WGS sequence"/>
</dbReference>
<evidence type="ECO:0000259" key="1">
    <source>
        <dbReference type="Pfam" id="PF14229"/>
    </source>
</evidence>
<protein>
    <submittedName>
        <fullName evidence="2">DUF4332 domain-containing protein</fullName>
    </submittedName>
</protein>
<proteinExistence type="predicted"/>